<protein>
    <recommendedName>
        <fullName evidence="5">DUF2142 domain-containing protein</fullName>
    </recommendedName>
</protein>
<feature type="transmembrane region" description="Helical" evidence="2">
    <location>
        <begin position="150"/>
        <end position="169"/>
    </location>
</feature>
<dbReference type="RefSeq" id="WP_344111414.1">
    <property type="nucleotide sequence ID" value="NZ_BAAAOR010000008.1"/>
</dbReference>
<feature type="transmembrane region" description="Helical" evidence="2">
    <location>
        <begin position="444"/>
        <end position="463"/>
    </location>
</feature>
<evidence type="ECO:0000313" key="3">
    <source>
        <dbReference type="EMBL" id="GAA1508891.1"/>
    </source>
</evidence>
<dbReference type="Proteomes" id="UP001500842">
    <property type="component" value="Unassembled WGS sequence"/>
</dbReference>
<feature type="transmembrane region" description="Helical" evidence="2">
    <location>
        <begin position="176"/>
        <end position="194"/>
    </location>
</feature>
<gene>
    <name evidence="3" type="ORF">GCM10009788_11460</name>
</gene>
<keyword evidence="2" id="KW-0472">Membrane</keyword>
<feature type="transmembrane region" description="Helical" evidence="2">
    <location>
        <begin position="469"/>
        <end position="489"/>
    </location>
</feature>
<evidence type="ECO:0008006" key="5">
    <source>
        <dbReference type="Google" id="ProtNLM"/>
    </source>
</evidence>
<feature type="transmembrane region" description="Helical" evidence="2">
    <location>
        <begin position="356"/>
        <end position="376"/>
    </location>
</feature>
<feature type="transmembrane region" description="Helical" evidence="2">
    <location>
        <begin position="225"/>
        <end position="257"/>
    </location>
</feature>
<evidence type="ECO:0000256" key="1">
    <source>
        <dbReference type="SAM" id="MobiDB-lite"/>
    </source>
</evidence>
<feature type="transmembrane region" description="Helical" evidence="2">
    <location>
        <begin position="12"/>
        <end position="35"/>
    </location>
</feature>
<feature type="region of interest" description="Disordered" evidence="1">
    <location>
        <begin position="385"/>
        <end position="407"/>
    </location>
</feature>
<keyword evidence="4" id="KW-1185">Reference proteome</keyword>
<name>A0ABN2A0R6_9ACTN</name>
<comment type="caution">
    <text evidence="3">The sequence shown here is derived from an EMBL/GenBank/DDBJ whole genome shotgun (WGS) entry which is preliminary data.</text>
</comment>
<feature type="compositionally biased region" description="Low complexity" evidence="1">
    <location>
        <begin position="386"/>
        <end position="407"/>
    </location>
</feature>
<accession>A0ABN2A0R6</accession>
<keyword evidence="2" id="KW-1133">Transmembrane helix</keyword>
<feature type="transmembrane region" description="Helical" evidence="2">
    <location>
        <begin position="200"/>
        <end position="218"/>
    </location>
</feature>
<organism evidence="3 4">
    <name type="scientific">Nocardioides humi</name>
    <dbReference type="NCBI Taxonomy" id="449461"/>
    <lineage>
        <taxon>Bacteria</taxon>
        <taxon>Bacillati</taxon>
        <taxon>Actinomycetota</taxon>
        <taxon>Actinomycetes</taxon>
        <taxon>Propionibacteriales</taxon>
        <taxon>Nocardioidaceae</taxon>
        <taxon>Nocardioides</taxon>
    </lineage>
</organism>
<sequence>MRSHRSSTRATHVVALLAAWSSVAVLVGTVALMTVTSWRVAGEGRPFSLLDETVHADTAFKVHHGHYPFRGAQIDQETVDTWTCYTGHGYVKWSAGCHTKESRPANIPSGSFTTGYIHYPTYFLGGEVFRQVHDRILGAPRFAVDTYRQYAAVVNLLGVLACAAMAWRLGLRRSSLLAGALAPVAAVGILQFSIMVNPMSAAPLCGALIAGFGIRWVLSGRGFWWLAAATAFAAGIAVTSSLPGGVFLLACLLGMAARWRGHEFAGGWAPRWWHAGVLAAILVAPILVFGVWTGHRATMTNDELYAGYLVADWSKVWLGAWSELFNLHDPWTADTDVLPTSLSLPRSFARAAGQTLHRPVTVVVLGMLVAVVTGVVGRQLRAGATQEPATQRAEQPEQAAPATAERAPSSPLRLLSAATLLGLLLYPPLLRISNAVNVGIDYQVVARYSISLAPLIVLVVLLMTKDHPWFARVVATLATISVVSWSLTVW</sequence>
<evidence type="ECO:0000313" key="4">
    <source>
        <dbReference type="Proteomes" id="UP001500842"/>
    </source>
</evidence>
<keyword evidence="2" id="KW-0812">Transmembrane</keyword>
<reference evidence="3 4" key="1">
    <citation type="journal article" date="2019" name="Int. J. Syst. Evol. Microbiol.">
        <title>The Global Catalogue of Microorganisms (GCM) 10K type strain sequencing project: providing services to taxonomists for standard genome sequencing and annotation.</title>
        <authorList>
            <consortium name="The Broad Institute Genomics Platform"/>
            <consortium name="The Broad Institute Genome Sequencing Center for Infectious Disease"/>
            <person name="Wu L."/>
            <person name="Ma J."/>
        </authorList>
    </citation>
    <scope>NUCLEOTIDE SEQUENCE [LARGE SCALE GENOMIC DNA]</scope>
    <source>
        <strain evidence="3 4">JCM 14942</strain>
    </source>
</reference>
<dbReference type="EMBL" id="BAAAOR010000008">
    <property type="protein sequence ID" value="GAA1508891.1"/>
    <property type="molecule type" value="Genomic_DNA"/>
</dbReference>
<proteinExistence type="predicted"/>
<feature type="transmembrane region" description="Helical" evidence="2">
    <location>
        <begin position="272"/>
        <end position="292"/>
    </location>
</feature>
<evidence type="ECO:0000256" key="2">
    <source>
        <dbReference type="SAM" id="Phobius"/>
    </source>
</evidence>